<dbReference type="RefSeq" id="WP_345661729.1">
    <property type="nucleotide sequence ID" value="NZ_BAABET010000003.1"/>
</dbReference>
<name>A0ABP8FGS0_9ACTN</name>
<dbReference type="Proteomes" id="UP001501115">
    <property type="component" value="Unassembled WGS sequence"/>
</dbReference>
<keyword evidence="3" id="KW-1185">Reference proteome</keyword>
<evidence type="ECO:0000256" key="1">
    <source>
        <dbReference type="SAM" id="MobiDB-lite"/>
    </source>
</evidence>
<feature type="region of interest" description="Disordered" evidence="1">
    <location>
        <begin position="28"/>
        <end position="60"/>
    </location>
</feature>
<evidence type="ECO:0000313" key="2">
    <source>
        <dbReference type="EMBL" id="GAA4303437.1"/>
    </source>
</evidence>
<feature type="compositionally biased region" description="Basic residues" evidence="1">
    <location>
        <begin position="50"/>
        <end position="60"/>
    </location>
</feature>
<organism evidence="2 3">
    <name type="scientific">Streptomyces venetus</name>
    <dbReference type="NCBI Taxonomy" id="1701086"/>
    <lineage>
        <taxon>Bacteria</taxon>
        <taxon>Bacillati</taxon>
        <taxon>Actinomycetota</taxon>
        <taxon>Actinomycetes</taxon>
        <taxon>Kitasatosporales</taxon>
        <taxon>Streptomycetaceae</taxon>
        <taxon>Streptomyces</taxon>
    </lineage>
</organism>
<feature type="compositionally biased region" description="Polar residues" evidence="1">
    <location>
        <begin position="28"/>
        <end position="44"/>
    </location>
</feature>
<gene>
    <name evidence="2" type="ORF">GCM10023086_20100</name>
</gene>
<proteinExistence type="predicted"/>
<protein>
    <submittedName>
        <fullName evidence="2">Uncharacterized protein</fullName>
    </submittedName>
</protein>
<reference evidence="3" key="1">
    <citation type="journal article" date="2019" name="Int. J. Syst. Evol. Microbiol.">
        <title>The Global Catalogue of Microorganisms (GCM) 10K type strain sequencing project: providing services to taxonomists for standard genome sequencing and annotation.</title>
        <authorList>
            <consortium name="The Broad Institute Genomics Platform"/>
            <consortium name="The Broad Institute Genome Sequencing Center for Infectious Disease"/>
            <person name="Wu L."/>
            <person name="Ma J."/>
        </authorList>
    </citation>
    <scope>NUCLEOTIDE SEQUENCE [LARGE SCALE GENOMIC DNA]</scope>
    <source>
        <strain evidence="3">JCM 31290</strain>
    </source>
</reference>
<evidence type="ECO:0000313" key="3">
    <source>
        <dbReference type="Proteomes" id="UP001501115"/>
    </source>
</evidence>
<comment type="caution">
    <text evidence="2">The sequence shown here is derived from an EMBL/GenBank/DDBJ whole genome shotgun (WGS) entry which is preliminary data.</text>
</comment>
<dbReference type="EMBL" id="BAABET010000003">
    <property type="protein sequence ID" value="GAA4303437.1"/>
    <property type="molecule type" value="Genomic_DNA"/>
</dbReference>
<sequence>MDIDLDEAAVRSFVQLIATRTLAFTGESSYRTGQKASAGQSSNADGKLALQRRHIPSPVM</sequence>
<accession>A0ABP8FGS0</accession>